<evidence type="ECO:0000313" key="3">
    <source>
        <dbReference type="RefSeq" id="XP_002738244.1"/>
    </source>
</evidence>
<dbReference type="Proteomes" id="UP000694865">
    <property type="component" value="Unplaced"/>
</dbReference>
<evidence type="ECO:0000313" key="2">
    <source>
        <dbReference type="Proteomes" id="UP000694865"/>
    </source>
</evidence>
<keyword evidence="1" id="KW-0732">Signal</keyword>
<reference evidence="3" key="1">
    <citation type="submission" date="2025-08" db="UniProtKB">
        <authorList>
            <consortium name="RefSeq"/>
        </authorList>
    </citation>
    <scope>IDENTIFICATION</scope>
    <source>
        <tissue evidence="3">Testes</tissue>
    </source>
</reference>
<dbReference type="GeneID" id="100377284"/>
<feature type="signal peptide" evidence="1">
    <location>
        <begin position="1"/>
        <end position="23"/>
    </location>
</feature>
<protein>
    <submittedName>
        <fullName evidence="3">Uncharacterized protein LOC100377284</fullName>
    </submittedName>
</protein>
<sequence length="187" mass="20689">MGITDVLLLSGVFTSALFMVSDGVSLTASLAIQTPSPPYQAGDQLVFSFQCEVTVTADQAYNVRLEFGSERLEFPSDPIENQFAWQYNKVNTPQTVEDRLTFTPTDFDEGVDSENLWLLLIVPADTAASRFVQGTFTMNVPGRQLLFTAIFRNTKALHELMLFNALAAKCITLSIKFTLKGSIDEKS</sequence>
<name>A0ABM0GVJ4_SACKO</name>
<organism evidence="2 3">
    <name type="scientific">Saccoglossus kowalevskii</name>
    <name type="common">Acorn worm</name>
    <dbReference type="NCBI Taxonomy" id="10224"/>
    <lineage>
        <taxon>Eukaryota</taxon>
        <taxon>Metazoa</taxon>
        <taxon>Hemichordata</taxon>
        <taxon>Enteropneusta</taxon>
        <taxon>Harrimaniidae</taxon>
        <taxon>Saccoglossus</taxon>
    </lineage>
</organism>
<dbReference type="RefSeq" id="XP_002738244.1">
    <property type="nucleotide sequence ID" value="XM_002738198.2"/>
</dbReference>
<accession>A0ABM0GVJ4</accession>
<feature type="chain" id="PRO_5047079149" evidence="1">
    <location>
        <begin position="24"/>
        <end position="187"/>
    </location>
</feature>
<keyword evidence="2" id="KW-1185">Reference proteome</keyword>
<gene>
    <name evidence="3" type="primary">LOC100377284</name>
</gene>
<proteinExistence type="predicted"/>
<evidence type="ECO:0000256" key="1">
    <source>
        <dbReference type="SAM" id="SignalP"/>
    </source>
</evidence>